<dbReference type="PANTHER" id="PTHR47249">
    <property type="entry name" value="VACUOLAR PROTEIN 8"/>
    <property type="match status" value="1"/>
</dbReference>
<dbReference type="AlphaFoldDB" id="A0A3B5PUN2"/>
<keyword evidence="4" id="KW-0677">Repeat</keyword>
<dbReference type="GO" id="GO:0005774">
    <property type="term" value="C:vacuolar membrane"/>
    <property type="evidence" value="ECO:0007669"/>
    <property type="project" value="UniProtKB-SubCell"/>
</dbReference>
<keyword evidence="5" id="KW-0472">Membrane</keyword>
<dbReference type="Pfam" id="PF00514">
    <property type="entry name" value="Arm"/>
    <property type="match status" value="1"/>
</dbReference>
<evidence type="ECO:0000256" key="5">
    <source>
        <dbReference type="ARBA" id="ARBA00023136"/>
    </source>
</evidence>
<evidence type="ECO:0000313" key="10">
    <source>
        <dbReference type="Proteomes" id="UP000002852"/>
    </source>
</evidence>
<dbReference type="GO" id="GO:0071562">
    <property type="term" value="P:nucleus-vacuole junction assembly"/>
    <property type="evidence" value="ECO:0007669"/>
    <property type="project" value="InterPro"/>
</dbReference>
<dbReference type="SUPFAM" id="SSF48371">
    <property type="entry name" value="ARM repeat"/>
    <property type="match status" value="1"/>
</dbReference>
<dbReference type="Proteomes" id="UP000002852">
    <property type="component" value="Unassembled WGS sequence"/>
</dbReference>
<dbReference type="InterPro" id="IPR045156">
    <property type="entry name" value="Vac8"/>
</dbReference>
<protein>
    <recommendedName>
        <fullName evidence="7">Vacuolar protein 8</fullName>
    </recommendedName>
</protein>
<evidence type="ECO:0000313" key="9">
    <source>
        <dbReference type="Ensembl" id="ENSXMAP00000021694.1"/>
    </source>
</evidence>
<evidence type="ECO:0000256" key="3">
    <source>
        <dbReference type="ARBA" id="ARBA00022554"/>
    </source>
</evidence>
<dbReference type="Ensembl" id="ENSXMAT00000040390.1">
    <property type="protein sequence ID" value="ENSXMAP00000021694.1"/>
    <property type="gene ID" value="ENSXMAG00000024124.1"/>
</dbReference>
<evidence type="ECO:0000256" key="4">
    <source>
        <dbReference type="ARBA" id="ARBA00022737"/>
    </source>
</evidence>
<dbReference type="InterPro" id="IPR011989">
    <property type="entry name" value="ARM-like"/>
</dbReference>
<organism evidence="9 10">
    <name type="scientific">Xiphophorus maculatus</name>
    <name type="common">Southern platyfish</name>
    <name type="synonym">Platypoecilus maculatus</name>
    <dbReference type="NCBI Taxonomy" id="8083"/>
    <lineage>
        <taxon>Eukaryota</taxon>
        <taxon>Metazoa</taxon>
        <taxon>Chordata</taxon>
        <taxon>Craniata</taxon>
        <taxon>Vertebrata</taxon>
        <taxon>Euteleostomi</taxon>
        <taxon>Actinopterygii</taxon>
        <taxon>Neopterygii</taxon>
        <taxon>Teleostei</taxon>
        <taxon>Neoteleostei</taxon>
        <taxon>Acanthomorphata</taxon>
        <taxon>Ovalentaria</taxon>
        <taxon>Atherinomorphae</taxon>
        <taxon>Cyprinodontiformes</taxon>
        <taxon>Poeciliidae</taxon>
        <taxon>Poeciliinae</taxon>
        <taxon>Xiphophorus</taxon>
    </lineage>
</organism>
<evidence type="ECO:0000256" key="7">
    <source>
        <dbReference type="ARBA" id="ARBA00026209"/>
    </source>
</evidence>
<keyword evidence="6" id="KW-0449">Lipoprotein</keyword>
<dbReference type="Gene3D" id="1.25.10.10">
    <property type="entry name" value="Leucine-rich Repeat Variant"/>
    <property type="match status" value="2"/>
</dbReference>
<reference evidence="9" key="3">
    <citation type="submission" date="2025-08" db="UniProtKB">
        <authorList>
            <consortium name="Ensembl"/>
        </authorList>
    </citation>
    <scope>IDENTIFICATION</scope>
    <source>
        <strain evidence="9">JP 163 A</strain>
    </source>
</reference>
<dbReference type="GO" id="GO:0043495">
    <property type="term" value="F:protein-membrane adaptor activity"/>
    <property type="evidence" value="ECO:0007669"/>
    <property type="project" value="InterPro"/>
</dbReference>
<evidence type="ECO:0000256" key="2">
    <source>
        <dbReference type="ARBA" id="ARBA00005462"/>
    </source>
</evidence>
<name>A0A3B5PUN2_XIPMA</name>
<dbReference type="InParanoid" id="A0A3B5PUN2"/>
<comment type="subcellular location">
    <subcellularLocation>
        <location evidence="1">Vacuole membrane</location>
        <topology evidence="1">Lipid-anchor</topology>
    </subcellularLocation>
</comment>
<feature type="repeat" description="ARM" evidence="8">
    <location>
        <begin position="165"/>
        <end position="207"/>
    </location>
</feature>
<keyword evidence="10" id="KW-1185">Reference proteome</keyword>
<accession>A0A3B5PUN2</accession>
<dbReference type="PROSITE" id="PS50176">
    <property type="entry name" value="ARM_REPEAT"/>
    <property type="match status" value="1"/>
</dbReference>
<reference evidence="10" key="2">
    <citation type="journal article" date="2013" name="Nat. Genet.">
        <title>The genome of the platyfish, Xiphophorus maculatus, provides insights into evolutionary adaptation and several complex traits.</title>
        <authorList>
            <person name="Schartl M."/>
            <person name="Walter R.B."/>
            <person name="Shen Y."/>
            <person name="Garcia T."/>
            <person name="Catchen J."/>
            <person name="Amores A."/>
            <person name="Braasch I."/>
            <person name="Chalopin D."/>
            <person name="Volff J.N."/>
            <person name="Lesch K.P."/>
            <person name="Bisazza A."/>
            <person name="Minx P."/>
            <person name="Hillier L."/>
            <person name="Wilson R.K."/>
            <person name="Fuerstenberg S."/>
            <person name="Boore J."/>
            <person name="Searle S."/>
            <person name="Postlethwait J.H."/>
            <person name="Warren W.C."/>
        </authorList>
    </citation>
    <scope>NUCLEOTIDE SEQUENCE [LARGE SCALE GENOMIC DNA]</scope>
    <source>
        <strain evidence="10">JP 163 A</strain>
    </source>
</reference>
<sequence>GTQVFNQRSLQALNRLAASQNADLQMSAAIYYLHISHHLKSPLPDAFLEPITALLLSPDLDVQKTTSFALVNLLVKKNVCKESVIETGMLVPLLELFQSGDPMAQCHSCACVAMLASSESNRDSILVDGVMPLLALAKSYDPAVQLNAAWALLHLTHSGSLCQAGGIPVLVLLLQSSRSEVQFYSCTALCNIAAVQEHHPKLLSVGGHYLSKSLLTLMSSSVEKNAAQACRCLQTLSKNASNSASRFHPQFGSRNISWSLTVCTPSAYLSLVCLRPVPLSLQATLNPVNVIQAVTESLCLSGLLRGLESPSLSDETLLRVTLCLRHLMTHVHIITYLYMFLYQMKDVQFQQLGIAAIAKLKNDRDFLTAVTDGDLEARLSHRHAETEETRRLP</sequence>
<evidence type="ECO:0000256" key="8">
    <source>
        <dbReference type="PROSITE-ProRule" id="PRU00259"/>
    </source>
</evidence>
<proteinExistence type="inferred from homology"/>
<reference evidence="9" key="4">
    <citation type="submission" date="2025-09" db="UniProtKB">
        <authorList>
            <consortium name="Ensembl"/>
        </authorList>
    </citation>
    <scope>IDENTIFICATION</scope>
    <source>
        <strain evidence="9">JP 163 A</strain>
    </source>
</reference>
<comment type="similarity">
    <text evidence="2">Belongs to the beta-catenin family.</text>
</comment>
<dbReference type="InterPro" id="IPR016024">
    <property type="entry name" value="ARM-type_fold"/>
</dbReference>
<reference evidence="10" key="1">
    <citation type="submission" date="2012-01" db="EMBL/GenBank/DDBJ databases">
        <authorList>
            <person name="Walter R."/>
            <person name="Schartl M."/>
            <person name="Warren W."/>
        </authorList>
    </citation>
    <scope>NUCLEOTIDE SEQUENCE [LARGE SCALE GENOMIC DNA]</scope>
    <source>
        <strain evidence="10">JP 163 A</strain>
    </source>
</reference>
<evidence type="ECO:0000256" key="6">
    <source>
        <dbReference type="ARBA" id="ARBA00023288"/>
    </source>
</evidence>
<dbReference type="GeneTree" id="ENSGT00940000167949"/>
<dbReference type="PANTHER" id="PTHR47249:SF1">
    <property type="entry name" value="VACUOLAR PROTEIN 8"/>
    <property type="match status" value="1"/>
</dbReference>
<dbReference type="SMART" id="SM00185">
    <property type="entry name" value="ARM"/>
    <property type="match status" value="4"/>
</dbReference>
<keyword evidence="3" id="KW-0926">Vacuole</keyword>
<dbReference type="InterPro" id="IPR000225">
    <property type="entry name" value="Armadillo"/>
</dbReference>
<evidence type="ECO:0000256" key="1">
    <source>
        <dbReference type="ARBA" id="ARBA00004592"/>
    </source>
</evidence>
<dbReference type="STRING" id="8083.ENSXMAP00000021694"/>